<name>A0A7N0SV72_KALFE</name>
<dbReference type="PROSITE" id="PS01010">
    <property type="entry name" value="CRISP_2"/>
    <property type="match status" value="1"/>
</dbReference>
<dbReference type="CDD" id="cd05381">
    <property type="entry name" value="CAP_PR-1"/>
    <property type="match status" value="1"/>
</dbReference>
<dbReference type="InterPro" id="IPR001283">
    <property type="entry name" value="CRISP-related"/>
</dbReference>
<sequence>MKRLDVQVPANLQNADQGFSTNETDRQLYNAHFATYKYPSKQHFTKRNIRQSFSFTRKNEYLQQCFTSPNPHPNSSTDVQTCHCAQNIPADYLDAHNTARLQVSVPNITWDAALANYAQSYSNSRTSDCNLVHSNGSYGENLAKGSGSFTGADAVNLWVAEKPYYLYCPNTSQSGQQCLHYTQVVWKDSVRAGCGRAQCDNGWWFVTCSYDPPGNWVGERPY</sequence>
<evidence type="ECO:0000259" key="5">
    <source>
        <dbReference type="SMART" id="SM00198"/>
    </source>
</evidence>
<dbReference type="SUPFAM" id="SSF55797">
    <property type="entry name" value="PR-1-like"/>
    <property type="match status" value="1"/>
</dbReference>
<reference evidence="6" key="1">
    <citation type="submission" date="2021-01" db="UniProtKB">
        <authorList>
            <consortium name="EnsemblPlants"/>
        </authorList>
    </citation>
    <scope>IDENTIFICATION</scope>
</reference>
<evidence type="ECO:0000313" key="7">
    <source>
        <dbReference type="Proteomes" id="UP000594263"/>
    </source>
</evidence>
<dbReference type="Proteomes" id="UP000594263">
    <property type="component" value="Unplaced"/>
</dbReference>
<keyword evidence="4" id="KW-1015">Disulfide bond</keyword>
<proteinExistence type="inferred from homology"/>
<dbReference type="PANTHER" id="PTHR10334">
    <property type="entry name" value="CYSTEINE-RICH SECRETORY PROTEIN-RELATED"/>
    <property type="match status" value="1"/>
</dbReference>
<keyword evidence="7" id="KW-1185">Reference proteome</keyword>
<dbReference type="SMART" id="SM00198">
    <property type="entry name" value="SCP"/>
    <property type="match status" value="1"/>
</dbReference>
<dbReference type="AlphaFoldDB" id="A0A7N0SV72"/>
<evidence type="ECO:0000256" key="1">
    <source>
        <dbReference type="ARBA" id="ARBA00009923"/>
    </source>
</evidence>
<keyword evidence="3" id="KW-0611">Plant defense</keyword>
<feature type="domain" description="SCP" evidence="5">
    <location>
        <begin position="87"/>
        <end position="218"/>
    </location>
</feature>
<evidence type="ECO:0000256" key="3">
    <source>
        <dbReference type="ARBA" id="ARBA00022821"/>
    </source>
</evidence>
<organism evidence="6 7">
    <name type="scientific">Kalanchoe fedtschenkoi</name>
    <name type="common">Lavender scallops</name>
    <name type="synonym">South American air plant</name>
    <dbReference type="NCBI Taxonomy" id="63787"/>
    <lineage>
        <taxon>Eukaryota</taxon>
        <taxon>Viridiplantae</taxon>
        <taxon>Streptophyta</taxon>
        <taxon>Embryophyta</taxon>
        <taxon>Tracheophyta</taxon>
        <taxon>Spermatophyta</taxon>
        <taxon>Magnoliopsida</taxon>
        <taxon>eudicotyledons</taxon>
        <taxon>Gunneridae</taxon>
        <taxon>Pentapetalae</taxon>
        <taxon>Saxifragales</taxon>
        <taxon>Crassulaceae</taxon>
        <taxon>Kalanchoe</taxon>
    </lineage>
</organism>
<dbReference type="OMA" id="WDITLAN"/>
<accession>A0A7N0SV72</accession>
<evidence type="ECO:0000256" key="4">
    <source>
        <dbReference type="ARBA" id="ARBA00023157"/>
    </source>
</evidence>
<dbReference type="InterPro" id="IPR018244">
    <property type="entry name" value="Allrgn_V5/Tpx1_CS"/>
</dbReference>
<dbReference type="InterPro" id="IPR035940">
    <property type="entry name" value="CAP_sf"/>
</dbReference>
<dbReference type="Gramene" id="Kaladp0001s0255.1.v1.1">
    <property type="protein sequence ID" value="Kaladp0001s0255.1.v1.1"/>
    <property type="gene ID" value="Kaladp0001s0255.v1.1"/>
</dbReference>
<dbReference type="GO" id="GO:0098542">
    <property type="term" value="P:defense response to other organism"/>
    <property type="evidence" value="ECO:0007669"/>
    <property type="project" value="UniProtKB-ARBA"/>
</dbReference>
<comment type="similarity">
    <text evidence="1">Belongs to the CRISP family.</text>
</comment>
<dbReference type="Gene3D" id="3.40.33.10">
    <property type="entry name" value="CAP"/>
    <property type="match status" value="1"/>
</dbReference>
<dbReference type="Pfam" id="PF00188">
    <property type="entry name" value="CAP"/>
    <property type="match status" value="1"/>
</dbReference>
<dbReference type="PRINTS" id="PR00837">
    <property type="entry name" value="V5TPXLIKE"/>
</dbReference>
<dbReference type="GO" id="GO:0005576">
    <property type="term" value="C:extracellular region"/>
    <property type="evidence" value="ECO:0007669"/>
    <property type="project" value="InterPro"/>
</dbReference>
<evidence type="ECO:0000313" key="6">
    <source>
        <dbReference type="EnsemblPlants" id="Kaladp0001s0255.1.v1.1"/>
    </source>
</evidence>
<protein>
    <recommendedName>
        <fullName evidence="5">SCP domain-containing protein</fullName>
    </recommendedName>
</protein>
<keyword evidence="2" id="KW-0732">Signal</keyword>
<evidence type="ECO:0000256" key="2">
    <source>
        <dbReference type="ARBA" id="ARBA00022729"/>
    </source>
</evidence>
<dbReference type="FunFam" id="3.40.33.10:FF:000006">
    <property type="entry name" value="Putative pathogenesis-related protein 1"/>
    <property type="match status" value="1"/>
</dbReference>
<dbReference type="InterPro" id="IPR014044">
    <property type="entry name" value="CAP_dom"/>
</dbReference>
<dbReference type="EnsemblPlants" id="Kaladp0001s0255.1.v1.1">
    <property type="protein sequence ID" value="Kaladp0001s0255.1.v1.1"/>
    <property type="gene ID" value="Kaladp0001s0255.v1.1"/>
</dbReference>